<sequence>MSFFQVDAFASEAFKGNPAAVVFVHGRQLTSLQMQAIAAENNLSETAFLEHSSPGELAEAAYFATSSEFNLRCAAVWLQQGGLPQLLRFSSAAMRHWQLLLPFSKAQGTHMLS</sequence>
<dbReference type="EMBL" id="JALJOV010000031">
    <property type="protein sequence ID" value="KAK9868396.1"/>
    <property type="molecule type" value="Genomic_DNA"/>
</dbReference>
<evidence type="ECO:0000313" key="1">
    <source>
        <dbReference type="EMBL" id="KAK9868396.1"/>
    </source>
</evidence>
<organism evidence="1 2">
    <name type="scientific">Apatococcus fuscideae</name>
    <dbReference type="NCBI Taxonomy" id="2026836"/>
    <lineage>
        <taxon>Eukaryota</taxon>
        <taxon>Viridiplantae</taxon>
        <taxon>Chlorophyta</taxon>
        <taxon>core chlorophytes</taxon>
        <taxon>Trebouxiophyceae</taxon>
        <taxon>Chlorellales</taxon>
        <taxon>Chlorellaceae</taxon>
        <taxon>Apatococcus</taxon>
    </lineage>
</organism>
<dbReference type="Proteomes" id="UP001485043">
    <property type="component" value="Unassembled WGS sequence"/>
</dbReference>
<dbReference type="GO" id="GO:0016853">
    <property type="term" value="F:isomerase activity"/>
    <property type="evidence" value="ECO:0007669"/>
    <property type="project" value="TreeGrafter"/>
</dbReference>
<reference evidence="1 2" key="1">
    <citation type="journal article" date="2024" name="Nat. Commun.">
        <title>Phylogenomics reveals the evolutionary origins of lichenization in chlorophyte algae.</title>
        <authorList>
            <person name="Puginier C."/>
            <person name="Libourel C."/>
            <person name="Otte J."/>
            <person name="Skaloud P."/>
            <person name="Haon M."/>
            <person name="Grisel S."/>
            <person name="Petersen M."/>
            <person name="Berrin J.G."/>
            <person name="Delaux P.M."/>
            <person name="Dal Grande F."/>
            <person name="Keller J."/>
        </authorList>
    </citation>
    <scope>NUCLEOTIDE SEQUENCE [LARGE SCALE GENOMIC DNA]</scope>
    <source>
        <strain evidence="1 2">SAG 2523</strain>
    </source>
</reference>
<dbReference type="AlphaFoldDB" id="A0AAW1TJG7"/>
<gene>
    <name evidence="1" type="ORF">WJX84_008452</name>
</gene>
<dbReference type="InterPro" id="IPR003719">
    <property type="entry name" value="Phenazine_PhzF-like"/>
</dbReference>
<dbReference type="PANTHER" id="PTHR13774">
    <property type="entry name" value="PHENAZINE BIOSYNTHESIS PROTEIN"/>
    <property type="match status" value="1"/>
</dbReference>
<dbReference type="Pfam" id="PF02567">
    <property type="entry name" value="PhzC-PhzF"/>
    <property type="match status" value="1"/>
</dbReference>
<dbReference type="GO" id="GO:0005737">
    <property type="term" value="C:cytoplasm"/>
    <property type="evidence" value="ECO:0007669"/>
    <property type="project" value="TreeGrafter"/>
</dbReference>
<dbReference type="SUPFAM" id="SSF54506">
    <property type="entry name" value="Diaminopimelate epimerase-like"/>
    <property type="match status" value="1"/>
</dbReference>
<accession>A0AAW1TJG7</accession>
<keyword evidence="2" id="KW-1185">Reference proteome</keyword>
<evidence type="ECO:0008006" key="3">
    <source>
        <dbReference type="Google" id="ProtNLM"/>
    </source>
</evidence>
<name>A0AAW1TJG7_9CHLO</name>
<comment type="caution">
    <text evidence="1">The sequence shown here is derived from an EMBL/GenBank/DDBJ whole genome shotgun (WGS) entry which is preliminary data.</text>
</comment>
<protein>
    <recommendedName>
        <fullName evidence="3">PhzF family phenazine biosynthesis protein</fullName>
    </recommendedName>
</protein>
<evidence type="ECO:0000313" key="2">
    <source>
        <dbReference type="Proteomes" id="UP001485043"/>
    </source>
</evidence>
<proteinExistence type="predicted"/>
<dbReference type="Gene3D" id="3.10.310.10">
    <property type="entry name" value="Diaminopimelate Epimerase, Chain A, domain 1"/>
    <property type="match status" value="1"/>
</dbReference>